<evidence type="ECO:0000256" key="1">
    <source>
        <dbReference type="ARBA" id="ARBA00023015"/>
    </source>
</evidence>
<reference evidence="8" key="1">
    <citation type="journal article" date="2019" name="Int. J. Syst. Evol. Microbiol.">
        <title>The Global Catalogue of Microorganisms (GCM) 10K type strain sequencing project: providing services to taxonomists for standard genome sequencing and annotation.</title>
        <authorList>
            <consortium name="The Broad Institute Genomics Platform"/>
            <consortium name="The Broad Institute Genome Sequencing Center for Infectious Disease"/>
            <person name="Wu L."/>
            <person name="Ma J."/>
        </authorList>
    </citation>
    <scope>NUCLEOTIDE SEQUENCE [LARGE SCALE GENOMIC DNA]</scope>
    <source>
        <strain evidence="8">KCTC 42586</strain>
    </source>
</reference>
<dbReference type="InterPro" id="IPR001647">
    <property type="entry name" value="HTH_TetR"/>
</dbReference>
<name>A0ABW0CV37_STRCD</name>
<dbReference type="PROSITE" id="PS50977">
    <property type="entry name" value="HTH_TETR_2"/>
    <property type="match status" value="1"/>
</dbReference>
<protein>
    <submittedName>
        <fullName evidence="7">TetR/AcrR family transcriptional regulator</fullName>
    </submittedName>
</protein>
<dbReference type="Gene3D" id="1.10.357.10">
    <property type="entry name" value="Tetracycline Repressor, domain 2"/>
    <property type="match status" value="1"/>
</dbReference>
<organism evidence="7 8">
    <name type="scientific">Streptomyces coerulescens</name>
    <dbReference type="NCBI Taxonomy" id="29304"/>
    <lineage>
        <taxon>Bacteria</taxon>
        <taxon>Bacillati</taxon>
        <taxon>Actinomycetota</taxon>
        <taxon>Actinomycetes</taxon>
        <taxon>Kitasatosporales</taxon>
        <taxon>Streptomycetaceae</taxon>
        <taxon>Streptomyces</taxon>
    </lineage>
</organism>
<keyword evidence="8" id="KW-1185">Reference proteome</keyword>
<feature type="region of interest" description="Disordered" evidence="5">
    <location>
        <begin position="222"/>
        <end position="249"/>
    </location>
</feature>
<dbReference type="PANTHER" id="PTHR30055:SF234">
    <property type="entry name" value="HTH-TYPE TRANSCRIPTIONAL REGULATOR BETI"/>
    <property type="match status" value="1"/>
</dbReference>
<dbReference type="RefSeq" id="WP_380864024.1">
    <property type="nucleotide sequence ID" value="NZ_JBHSKM010000044.1"/>
</dbReference>
<keyword evidence="3" id="KW-0804">Transcription</keyword>
<sequence length="249" mass="26086">MTEVPALDRGARSRDAILDTGGELMSRHGYAATSISMISAASGLPTSSIYWHFRSKDGIYVAVLERARTALLAALPPSEVPGADVGQRLDTFLTEVEDAFQRHPRGVRLLLGLGMVQQDASAAAAAEVRQYRDALLAWARDSVSSVFGLRDRPEVADELARFTLRVASGTAVARWFEPDTVLDTGALRVALVALAAHHGVPVGDAPVGDAPDRATAVRDAAVEGAPGEDAAVGDAPGEGAPSRHVTTGE</sequence>
<evidence type="ECO:0000256" key="2">
    <source>
        <dbReference type="ARBA" id="ARBA00023125"/>
    </source>
</evidence>
<feature type="DNA-binding region" description="H-T-H motif" evidence="4">
    <location>
        <begin position="34"/>
        <end position="53"/>
    </location>
</feature>
<feature type="domain" description="HTH tetR-type" evidence="6">
    <location>
        <begin position="11"/>
        <end position="71"/>
    </location>
</feature>
<dbReference type="PRINTS" id="PR00455">
    <property type="entry name" value="HTHTETR"/>
</dbReference>
<dbReference type="InterPro" id="IPR050109">
    <property type="entry name" value="HTH-type_TetR-like_transc_reg"/>
</dbReference>
<accession>A0ABW0CV37</accession>
<evidence type="ECO:0000256" key="4">
    <source>
        <dbReference type="PROSITE-ProRule" id="PRU00335"/>
    </source>
</evidence>
<gene>
    <name evidence="7" type="ORF">ACFPQ9_39020</name>
</gene>
<proteinExistence type="predicted"/>
<evidence type="ECO:0000259" key="6">
    <source>
        <dbReference type="PROSITE" id="PS50977"/>
    </source>
</evidence>
<dbReference type="Proteomes" id="UP001596263">
    <property type="component" value="Unassembled WGS sequence"/>
</dbReference>
<evidence type="ECO:0000256" key="5">
    <source>
        <dbReference type="SAM" id="MobiDB-lite"/>
    </source>
</evidence>
<keyword evidence="2 4" id="KW-0238">DNA-binding</keyword>
<dbReference type="Pfam" id="PF00440">
    <property type="entry name" value="TetR_N"/>
    <property type="match status" value="1"/>
</dbReference>
<evidence type="ECO:0000256" key="3">
    <source>
        <dbReference type="ARBA" id="ARBA00023163"/>
    </source>
</evidence>
<evidence type="ECO:0000313" key="8">
    <source>
        <dbReference type="Proteomes" id="UP001596263"/>
    </source>
</evidence>
<dbReference type="EMBL" id="JBHSKM010000044">
    <property type="protein sequence ID" value="MFC5219826.1"/>
    <property type="molecule type" value="Genomic_DNA"/>
</dbReference>
<comment type="caution">
    <text evidence="7">The sequence shown here is derived from an EMBL/GenBank/DDBJ whole genome shotgun (WGS) entry which is preliminary data.</text>
</comment>
<dbReference type="PANTHER" id="PTHR30055">
    <property type="entry name" value="HTH-TYPE TRANSCRIPTIONAL REGULATOR RUTR"/>
    <property type="match status" value="1"/>
</dbReference>
<evidence type="ECO:0000313" key="7">
    <source>
        <dbReference type="EMBL" id="MFC5219826.1"/>
    </source>
</evidence>
<dbReference type="SUPFAM" id="SSF46689">
    <property type="entry name" value="Homeodomain-like"/>
    <property type="match status" value="1"/>
</dbReference>
<dbReference type="InterPro" id="IPR009057">
    <property type="entry name" value="Homeodomain-like_sf"/>
</dbReference>
<keyword evidence="1" id="KW-0805">Transcription regulation</keyword>